<evidence type="ECO:0000313" key="2">
    <source>
        <dbReference type="Proteomes" id="UP000549052"/>
    </source>
</evidence>
<keyword evidence="2" id="KW-1185">Reference proteome</keyword>
<comment type="caution">
    <text evidence="1">The sequence shown here is derived from an EMBL/GenBank/DDBJ whole genome shotgun (WGS) entry which is preliminary data.</text>
</comment>
<protein>
    <submittedName>
        <fullName evidence="1">Uncharacterized protein</fullName>
    </submittedName>
</protein>
<reference evidence="1 2" key="1">
    <citation type="submission" date="2020-07" db="EMBL/GenBank/DDBJ databases">
        <title>Genomic Encyclopedia of Type Strains, Phase IV (KMG-V): Genome sequencing to study the core and pangenomes of soil and plant-associated prokaryotes.</title>
        <authorList>
            <person name="Whitman W."/>
        </authorList>
    </citation>
    <scope>NUCLEOTIDE SEQUENCE [LARGE SCALE GENOMIC DNA]</scope>
    <source>
        <strain evidence="1 2">AN3</strain>
    </source>
</reference>
<evidence type="ECO:0000313" key="1">
    <source>
        <dbReference type="EMBL" id="MBA8880758.1"/>
    </source>
</evidence>
<proteinExistence type="predicted"/>
<dbReference type="RefSeq" id="WP_281410135.1">
    <property type="nucleotide sequence ID" value="NZ_JACGXN010000009.1"/>
</dbReference>
<dbReference type="AlphaFoldDB" id="A0A839ERB6"/>
<name>A0A839ERB6_9HYPH</name>
<gene>
    <name evidence="1" type="ORF">FHW16_004483</name>
</gene>
<organism evidence="1 2">
    <name type="scientific">Phyllobacterium myrsinacearum</name>
    <dbReference type="NCBI Taxonomy" id="28101"/>
    <lineage>
        <taxon>Bacteria</taxon>
        <taxon>Pseudomonadati</taxon>
        <taxon>Pseudomonadota</taxon>
        <taxon>Alphaproteobacteria</taxon>
        <taxon>Hyphomicrobiales</taxon>
        <taxon>Phyllobacteriaceae</taxon>
        <taxon>Phyllobacterium</taxon>
    </lineage>
</organism>
<dbReference type="Proteomes" id="UP000549052">
    <property type="component" value="Unassembled WGS sequence"/>
</dbReference>
<accession>A0A839ERB6</accession>
<sequence>MSKQAKTTATFFLAGLLAVAAVLMADMSLADVIRTVQNLS</sequence>
<dbReference type="EMBL" id="JACGXN010000009">
    <property type="protein sequence ID" value="MBA8880758.1"/>
    <property type="molecule type" value="Genomic_DNA"/>
</dbReference>